<evidence type="ECO:0000256" key="1">
    <source>
        <dbReference type="SAM" id="MobiDB-lite"/>
    </source>
</evidence>
<proteinExistence type="predicted"/>
<dbReference type="RefSeq" id="WP_097072628.1">
    <property type="nucleotide sequence ID" value="NZ_OBMQ01000002.1"/>
</dbReference>
<reference evidence="3" key="1">
    <citation type="submission" date="2017-08" db="EMBL/GenBank/DDBJ databases">
        <authorList>
            <person name="Varghese N."/>
            <person name="Submissions S."/>
        </authorList>
    </citation>
    <scope>NUCLEOTIDE SEQUENCE [LARGE SCALE GENOMIC DNA]</scope>
    <source>
        <strain evidence="3">JC22</strain>
    </source>
</reference>
<accession>A0A285RZ98</accession>
<gene>
    <name evidence="2" type="ORF">SAMN05880501_102285</name>
</gene>
<sequence length="79" mass="9242">MNKDWDSLPSEKKAFADLPYTDKPDMVNSENISLFDMHEDMQTVDAIPVEELNKRVKTEDDELITEVFRKESPDEKKHS</sequence>
<name>A0A285RZ98_9BACL</name>
<keyword evidence="3" id="KW-1185">Reference proteome</keyword>
<protein>
    <submittedName>
        <fullName evidence="2">Uncharacterized protein</fullName>
    </submittedName>
</protein>
<feature type="region of interest" description="Disordered" evidence="1">
    <location>
        <begin position="1"/>
        <end position="23"/>
    </location>
</feature>
<dbReference type="EMBL" id="OBMQ01000002">
    <property type="protein sequence ID" value="SOB99883.1"/>
    <property type="molecule type" value="Genomic_DNA"/>
</dbReference>
<dbReference type="AlphaFoldDB" id="A0A285RZ98"/>
<evidence type="ECO:0000313" key="3">
    <source>
        <dbReference type="Proteomes" id="UP000219636"/>
    </source>
</evidence>
<evidence type="ECO:0000313" key="2">
    <source>
        <dbReference type="EMBL" id="SOB99883.1"/>
    </source>
</evidence>
<dbReference type="OrthoDB" id="2454814at2"/>
<organism evidence="2 3">
    <name type="scientific">Ureibacillus xyleni</name>
    <dbReference type="NCBI Taxonomy" id="614648"/>
    <lineage>
        <taxon>Bacteria</taxon>
        <taxon>Bacillati</taxon>
        <taxon>Bacillota</taxon>
        <taxon>Bacilli</taxon>
        <taxon>Bacillales</taxon>
        <taxon>Caryophanaceae</taxon>
        <taxon>Ureibacillus</taxon>
    </lineage>
</organism>
<dbReference type="Proteomes" id="UP000219636">
    <property type="component" value="Unassembled WGS sequence"/>
</dbReference>